<dbReference type="STRING" id="452084.AR438_17120"/>
<proteinExistence type="predicted"/>
<dbReference type="AlphaFoldDB" id="A0A0Q3P2U3"/>
<organism evidence="1 2">
    <name type="scientific">Chryseobacterium aquaticum</name>
    <dbReference type="NCBI Taxonomy" id="452084"/>
    <lineage>
        <taxon>Bacteria</taxon>
        <taxon>Pseudomonadati</taxon>
        <taxon>Bacteroidota</taxon>
        <taxon>Flavobacteriia</taxon>
        <taxon>Flavobacteriales</taxon>
        <taxon>Weeksellaceae</taxon>
        <taxon>Chryseobacterium group</taxon>
        <taxon>Chryseobacterium</taxon>
    </lineage>
</organism>
<comment type="caution">
    <text evidence="1">The sequence shown here is derived from an EMBL/GenBank/DDBJ whole genome shotgun (WGS) entry which is preliminary data.</text>
</comment>
<gene>
    <name evidence="1" type="ORF">AR438_17120</name>
</gene>
<accession>A0A0Q3P2U3</accession>
<dbReference type="RefSeq" id="WP_056017844.1">
    <property type="nucleotide sequence ID" value="NZ_LLYZ01000021.1"/>
</dbReference>
<dbReference type="EMBL" id="LLYZ01000021">
    <property type="protein sequence ID" value="KQK24350.1"/>
    <property type="molecule type" value="Genomic_DNA"/>
</dbReference>
<reference evidence="1 2" key="1">
    <citation type="submission" date="2015-10" db="EMBL/GenBank/DDBJ databases">
        <title>Chryseobacterium aquaticum genome.</title>
        <authorList>
            <person name="Newman J.D."/>
            <person name="Ferguson M.B."/>
            <person name="Miller J.R."/>
        </authorList>
    </citation>
    <scope>NUCLEOTIDE SEQUENCE [LARGE SCALE GENOMIC DNA]</scope>
    <source>
        <strain evidence="1 2">KCTC 12483</strain>
    </source>
</reference>
<sequence>MLTTDREFHYLGELNISQSKMLESNLNPQNDEINWLFLVLDESYRYSFVYKIMDNQSVSYNSPFKILLAFTFYDFVENEIQIGQQYSVQRGEEYIGKVKIVKRLLTNESV</sequence>
<evidence type="ECO:0000313" key="1">
    <source>
        <dbReference type="EMBL" id="KQK24350.1"/>
    </source>
</evidence>
<dbReference type="Proteomes" id="UP000051682">
    <property type="component" value="Unassembled WGS sequence"/>
</dbReference>
<name>A0A0Q3P2U3_9FLAO</name>
<protein>
    <submittedName>
        <fullName evidence="1">Uncharacterized protein</fullName>
    </submittedName>
</protein>
<evidence type="ECO:0000313" key="2">
    <source>
        <dbReference type="Proteomes" id="UP000051682"/>
    </source>
</evidence>
<keyword evidence="2" id="KW-1185">Reference proteome</keyword>